<dbReference type="EMBL" id="BAEM01000004">
    <property type="protein sequence ID" value="GAC08138.1"/>
    <property type="molecule type" value="Genomic_DNA"/>
</dbReference>
<accession>A0AAV3USF9</accession>
<dbReference type="AlphaFoldDB" id="A0AAV3USF9"/>
<keyword evidence="1" id="KW-0472">Membrane</keyword>
<evidence type="ECO:0000313" key="3">
    <source>
        <dbReference type="Proteomes" id="UP000006320"/>
    </source>
</evidence>
<sequence>MAATYSGGVIGASLLSYFGFNALLMPASALSYRVYRNKMKRRR</sequence>
<organism evidence="2 3">
    <name type="scientific">Paraglaciecola chathamensis S18K6</name>
    <dbReference type="NCBI Taxonomy" id="1127672"/>
    <lineage>
        <taxon>Bacteria</taxon>
        <taxon>Pseudomonadati</taxon>
        <taxon>Pseudomonadota</taxon>
        <taxon>Gammaproteobacteria</taxon>
        <taxon>Alteromonadales</taxon>
        <taxon>Alteromonadaceae</taxon>
        <taxon>Paraglaciecola</taxon>
    </lineage>
</organism>
<name>A0AAV3USF9_9ALTE</name>
<reference evidence="2 3" key="1">
    <citation type="journal article" date="2017" name="Antonie Van Leeuwenhoek">
        <title>Rhizobium rhizosphaerae sp. nov., a novel species isolated from rice rhizosphere.</title>
        <authorList>
            <person name="Zhao J.J."/>
            <person name="Zhang J."/>
            <person name="Zhang R.J."/>
            <person name="Zhang C.W."/>
            <person name="Yin H.Q."/>
            <person name="Zhang X.X."/>
        </authorList>
    </citation>
    <scope>NUCLEOTIDE SEQUENCE [LARGE SCALE GENOMIC DNA]</scope>
    <source>
        <strain evidence="2 3">S18K6</strain>
    </source>
</reference>
<feature type="transmembrane region" description="Helical" evidence="1">
    <location>
        <begin position="14"/>
        <end position="35"/>
    </location>
</feature>
<keyword evidence="1" id="KW-1133">Transmembrane helix</keyword>
<evidence type="ECO:0000313" key="2">
    <source>
        <dbReference type="EMBL" id="GAC08138.1"/>
    </source>
</evidence>
<dbReference type="Proteomes" id="UP000006320">
    <property type="component" value="Unassembled WGS sequence"/>
</dbReference>
<proteinExistence type="predicted"/>
<evidence type="ECO:0000256" key="1">
    <source>
        <dbReference type="SAM" id="Phobius"/>
    </source>
</evidence>
<comment type="caution">
    <text evidence="2">The sequence shown here is derived from an EMBL/GenBank/DDBJ whole genome shotgun (WGS) entry which is preliminary data.</text>
</comment>
<gene>
    <name evidence="2" type="ORF">GCHA_0172</name>
</gene>
<protein>
    <submittedName>
        <fullName evidence="2">Uncharacterized protein</fullName>
    </submittedName>
</protein>
<keyword evidence="1" id="KW-0812">Transmembrane</keyword>